<sequence>MGTVSCDGHIYVRAGVNGCGIGTSTLLDRVVEASSAFETRTGAHATSHGSTPPGERRQAEEREFSQPLSLLATCQYRDNSSVGGRNFDVRGPRLRTPRDVLGLKTKPTPPRLLEPVTLSASAFDHLPSPRKPAAFLFEATIKQFERMCRLEFLSHDGQDAALTAAGALACRTSAPCDLSASCVSRWLRAARRARGWAAAGHKSASTDRSAVILHIEAKRPQASGASFSSAPQPQPCMCHQRPCAVLTQWFLRSRVGRVSTLRCNLTTTGDLLAHKHAAGVVLGTRPVWGGGTWPLESSLGSDRLLF</sequence>
<organism evidence="2 3">
    <name type="scientific">Lentithecium fluviatile CBS 122367</name>
    <dbReference type="NCBI Taxonomy" id="1168545"/>
    <lineage>
        <taxon>Eukaryota</taxon>
        <taxon>Fungi</taxon>
        <taxon>Dikarya</taxon>
        <taxon>Ascomycota</taxon>
        <taxon>Pezizomycotina</taxon>
        <taxon>Dothideomycetes</taxon>
        <taxon>Pleosporomycetidae</taxon>
        <taxon>Pleosporales</taxon>
        <taxon>Massarineae</taxon>
        <taxon>Lentitheciaceae</taxon>
        <taxon>Lentithecium</taxon>
    </lineage>
</organism>
<evidence type="ECO:0000256" key="1">
    <source>
        <dbReference type="SAM" id="MobiDB-lite"/>
    </source>
</evidence>
<keyword evidence="3" id="KW-1185">Reference proteome</keyword>
<dbReference type="EMBL" id="MU005572">
    <property type="protein sequence ID" value="KAF2689385.1"/>
    <property type="molecule type" value="Genomic_DNA"/>
</dbReference>
<feature type="region of interest" description="Disordered" evidence="1">
    <location>
        <begin position="38"/>
        <end position="63"/>
    </location>
</feature>
<dbReference type="Proteomes" id="UP000799291">
    <property type="component" value="Unassembled WGS sequence"/>
</dbReference>
<evidence type="ECO:0000313" key="2">
    <source>
        <dbReference type="EMBL" id="KAF2689385.1"/>
    </source>
</evidence>
<evidence type="ECO:0000313" key="3">
    <source>
        <dbReference type="Proteomes" id="UP000799291"/>
    </source>
</evidence>
<reference evidence="2" key="1">
    <citation type="journal article" date="2020" name="Stud. Mycol.">
        <title>101 Dothideomycetes genomes: a test case for predicting lifestyles and emergence of pathogens.</title>
        <authorList>
            <person name="Haridas S."/>
            <person name="Albert R."/>
            <person name="Binder M."/>
            <person name="Bloem J."/>
            <person name="Labutti K."/>
            <person name="Salamov A."/>
            <person name="Andreopoulos B."/>
            <person name="Baker S."/>
            <person name="Barry K."/>
            <person name="Bills G."/>
            <person name="Bluhm B."/>
            <person name="Cannon C."/>
            <person name="Castanera R."/>
            <person name="Culley D."/>
            <person name="Daum C."/>
            <person name="Ezra D."/>
            <person name="Gonzalez J."/>
            <person name="Henrissat B."/>
            <person name="Kuo A."/>
            <person name="Liang C."/>
            <person name="Lipzen A."/>
            <person name="Lutzoni F."/>
            <person name="Magnuson J."/>
            <person name="Mondo S."/>
            <person name="Nolan M."/>
            <person name="Ohm R."/>
            <person name="Pangilinan J."/>
            <person name="Park H.-J."/>
            <person name="Ramirez L."/>
            <person name="Alfaro M."/>
            <person name="Sun H."/>
            <person name="Tritt A."/>
            <person name="Yoshinaga Y."/>
            <person name="Zwiers L.-H."/>
            <person name="Turgeon B."/>
            <person name="Goodwin S."/>
            <person name="Spatafora J."/>
            <person name="Crous P."/>
            <person name="Grigoriev I."/>
        </authorList>
    </citation>
    <scope>NUCLEOTIDE SEQUENCE</scope>
    <source>
        <strain evidence="2">CBS 122367</strain>
    </source>
</reference>
<gene>
    <name evidence="2" type="ORF">K458DRAFT_400156</name>
</gene>
<protein>
    <submittedName>
        <fullName evidence="2">Uncharacterized protein</fullName>
    </submittedName>
</protein>
<proteinExistence type="predicted"/>
<feature type="compositionally biased region" description="Basic and acidic residues" evidence="1">
    <location>
        <begin position="54"/>
        <end position="63"/>
    </location>
</feature>
<dbReference type="AlphaFoldDB" id="A0A6G1JGT5"/>
<accession>A0A6G1JGT5</accession>
<name>A0A6G1JGT5_9PLEO</name>